<accession>A0A5J6VIZ8</accession>
<dbReference type="EMBL" id="MN448272">
    <property type="protein sequence ID" value="QFG73854.1"/>
    <property type="molecule type" value="Genomic_DNA"/>
</dbReference>
<organism evidence="1">
    <name type="scientific">Megaviridae environmental sample</name>
    <dbReference type="NCBI Taxonomy" id="1737588"/>
    <lineage>
        <taxon>Viruses</taxon>
        <taxon>Varidnaviria</taxon>
        <taxon>Bamfordvirae</taxon>
        <taxon>Nucleocytoviricota</taxon>
        <taxon>Megaviricetes</taxon>
        <taxon>Imitervirales</taxon>
        <taxon>Mimiviridae</taxon>
        <taxon>environmental samples</taxon>
    </lineage>
</organism>
<proteinExistence type="predicted"/>
<reference evidence="1" key="1">
    <citation type="journal article" date="2019" name="Philos. Trans. R. Soc. Lond., B, Biol. Sci.">
        <title>Targeted metagenomic recovery of four divergent viruses reveals shared and distinctive characteristics of giant viruses of marine eukaryotes.</title>
        <authorList>
            <person name="Needham D.M."/>
            <person name="Poirier C."/>
            <person name="Hehenberger E."/>
            <person name="Jimenez V."/>
            <person name="Swalwell J.E."/>
            <person name="Santoro A.E."/>
            <person name="Worden A.Z."/>
        </authorList>
    </citation>
    <scope>NUCLEOTIDE SEQUENCE</scope>
    <source>
        <strain evidence="1">OPacV-662</strain>
    </source>
</reference>
<protein>
    <submittedName>
        <fullName evidence="1">Uncharacterized protein</fullName>
    </submittedName>
</protein>
<name>A0A5J6VIZ8_9VIRU</name>
<evidence type="ECO:0000313" key="1">
    <source>
        <dbReference type="EMBL" id="QFG73854.1"/>
    </source>
</evidence>
<sequence length="96" mass="11418">MGCFHSQHVSEINWGELLSVLRTDKGNLLVNSYEYYYGHFMFDSLDVLQLYEIMQYGVDEIHAKCILSFYKDAQTMRSSEFKTHLDHWVIHYIGFL</sequence>